<dbReference type="SMART" id="SM00331">
    <property type="entry name" value="PP2C_SIG"/>
    <property type="match status" value="1"/>
</dbReference>
<dbReference type="OrthoDB" id="9801841at2"/>
<protein>
    <submittedName>
        <fullName evidence="2">Serine/threonine protein phosphatase PrpC</fullName>
    </submittedName>
</protein>
<dbReference type="Pfam" id="PF13672">
    <property type="entry name" value="PP2C_2"/>
    <property type="match status" value="1"/>
</dbReference>
<reference evidence="2 3" key="1">
    <citation type="submission" date="2016-10" db="EMBL/GenBank/DDBJ databases">
        <authorList>
            <person name="de Groot N.N."/>
        </authorList>
    </citation>
    <scope>NUCLEOTIDE SEQUENCE [LARGE SCALE GENOMIC DNA]</scope>
    <source>
        <strain evidence="2 3">DSM 25584</strain>
    </source>
</reference>
<evidence type="ECO:0000259" key="1">
    <source>
        <dbReference type="PROSITE" id="PS51746"/>
    </source>
</evidence>
<evidence type="ECO:0000313" key="3">
    <source>
        <dbReference type="Proteomes" id="UP000199415"/>
    </source>
</evidence>
<dbReference type="RefSeq" id="WP_090019616.1">
    <property type="nucleotide sequence ID" value="NZ_FNCE01000005.1"/>
</dbReference>
<dbReference type="InterPro" id="IPR015655">
    <property type="entry name" value="PP2C"/>
</dbReference>
<dbReference type="PANTHER" id="PTHR47992">
    <property type="entry name" value="PROTEIN PHOSPHATASE"/>
    <property type="match status" value="1"/>
</dbReference>
<dbReference type="InterPro" id="IPR001932">
    <property type="entry name" value="PPM-type_phosphatase-like_dom"/>
</dbReference>
<gene>
    <name evidence="2" type="ORF">SAMN05216241_10521</name>
</gene>
<organism evidence="2 3">
    <name type="scientific">Limimonas halophila</name>
    <dbReference type="NCBI Taxonomy" id="1082479"/>
    <lineage>
        <taxon>Bacteria</taxon>
        <taxon>Pseudomonadati</taxon>
        <taxon>Pseudomonadota</taxon>
        <taxon>Alphaproteobacteria</taxon>
        <taxon>Rhodospirillales</taxon>
        <taxon>Rhodovibrionaceae</taxon>
        <taxon>Limimonas</taxon>
    </lineage>
</organism>
<dbReference type="STRING" id="1082479.SAMN05216241_10521"/>
<dbReference type="GO" id="GO:0004722">
    <property type="term" value="F:protein serine/threonine phosphatase activity"/>
    <property type="evidence" value="ECO:0007669"/>
    <property type="project" value="InterPro"/>
</dbReference>
<proteinExistence type="predicted"/>
<dbReference type="AlphaFoldDB" id="A0A1G7R7L1"/>
<accession>A0A1G7R7L1</accession>
<keyword evidence="3" id="KW-1185">Reference proteome</keyword>
<evidence type="ECO:0000313" key="2">
    <source>
        <dbReference type="EMBL" id="SDG06738.1"/>
    </source>
</evidence>
<dbReference type="Gene3D" id="3.60.40.10">
    <property type="entry name" value="PPM-type phosphatase domain"/>
    <property type="match status" value="1"/>
</dbReference>
<dbReference type="PROSITE" id="PS51746">
    <property type="entry name" value="PPM_2"/>
    <property type="match status" value="1"/>
</dbReference>
<name>A0A1G7R7L1_9PROT</name>
<feature type="domain" description="PPM-type phosphatase" evidence="1">
    <location>
        <begin position="8"/>
        <end position="250"/>
    </location>
</feature>
<dbReference type="InterPro" id="IPR036457">
    <property type="entry name" value="PPM-type-like_dom_sf"/>
</dbReference>
<dbReference type="SUPFAM" id="SSF81606">
    <property type="entry name" value="PP2C-like"/>
    <property type="match status" value="1"/>
</dbReference>
<dbReference type="CDD" id="cd00143">
    <property type="entry name" value="PP2Cc"/>
    <property type="match status" value="1"/>
</dbReference>
<dbReference type="EMBL" id="FNCE01000005">
    <property type="protein sequence ID" value="SDG06738.1"/>
    <property type="molecule type" value="Genomic_DNA"/>
</dbReference>
<dbReference type="Proteomes" id="UP000199415">
    <property type="component" value="Unassembled WGS sequence"/>
</dbReference>
<sequence length="252" mass="26338">MSIERVTVHALTHTGGMRAHNEDSLAVGDWVAVNDLERPKTLHPQLPGPVTAIVADGMGGHASGDVASEGATRYLAKRMGQIARPDQAAQLLQEANRHLYEMMETGDGAPGMGTTVVALVLRPDEAILANVGDSRAYRWRAGELVQLSTDDTPGPKLADGRTAAHTSPMLTQSLGGQSGYVEVAAHADTDTPQAGDRYLLASDGLTDLVSPDTIGARLAGLDGAAAVEALFRDAMNEGGKDNISIVLVEVQA</sequence>
<dbReference type="SMART" id="SM00332">
    <property type="entry name" value="PP2Cc"/>
    <property type="match status" value="1"/>
</dbReference>